<dbReference type="InterPro" id="IPR029787">
    <property type="entry name" value="Nucleotide_cyclase"/>
</dbReference>
<dbReference type="Gene3D" id="3.30.70.270">
    <property type="match status" value="1"/>
</dbReference>
<dbReference type="GeneID" id="17257912"/>
<dbReference type="InterPro" id="IPR000160">
    <property type="entry name" value="GGDEF_dom"/>
</dbReference>
<dbReference type="EnsemblProtists" id="EOD11764">
    <property type="protein sequence ID" value="EOD11764"/>
    <property type="gene ID" value="EMIHUDRAFT_459728"/>
</dbReference>
<dbReference type="CDD" id="cd04508">
    <property type="entry name" value="Tudor_SF"/>
    <property type="match status" value="1"/>
</dbReference>
<feature type="domain" description="GGDEF" evidence="2">
    <location>
        <begin position="69"/>
        <end position="289"/>
    </location>
</feature>
<dbReference type="NCBIfam" id="TIGR00254">
    <property type="entry name" value="GGDEF"/>
    <property type="match status" value="1"/>
</dbReference>
<dbReference type="RefSeq" id="XP_005764193.1">
    <property type="nucleotide sequence ID" value="XM_005764136.1"/>
</dbReference>
<proteinExistence type="predicted"/>
<evidence type="ECO:0000313" key="4">
    <source>
        <dbReference type="Proteomes" id="UP000013827"/>
    </source>
</evidence>
<dbReference type="InterPro" id="IPR043128">
    <property type="entry name" value="Rev_trsase/Diguanyl_cyclase"/>
</dbReference>
<accession>A0A0D3IKH9</accession>
<dbReference type="SUPFAM" id="SSF54171">
    <property type="entry name" value="DNA-binding domain"/>
    <property type="match status" value="2"/>
</dbReference>
<reference evidence="3" key="2">
    <citation type="submission" date="2024-10" db="UniProtKB">
        <authorList>
            <consortium name="EnsemblProtists"/>
        </authorList>
    </citation>
    <scope>IDENTIFICATION</scope>
</reference>
<dbReference type="Gene3D" id="3.30.730.10">
    <property type="entry name" value="AP2/ERF domain"/>
    <property type="match status" value="2"/>
</dbReference>
<dbReference type="SUPFAM" id="SSF55073">
    <property type="entry name" value="Nucleotide cyclase"/>
    <property type="match status" value="1"/>
</dbReference>
<evidence type="ECO:0000256" key="1">
    <source>
        <dbReference type="SAM" id="MobiDB-lite"/>
    </source>
</evidence>
<dbReference type="KEGG" id="ehx:EMIHUDRAFT_459728"/>
<dbReference type="Proteomes" id="UP000013827">
    <property type="component" value="Unassembled WGS sequence"/>
</dbReference>
<dbReference type="HOGENOM" id="CLU_477731_0_0_1"/>
<keyword evidence="4" id="KW-1185">Reference proteome</keyword>
<evidence type="ECO:0000313" key="3">
    <source>
        <dbReference type="EnsemblProtists" id="EOD11764"/>
    </source>
</evidence>
<feature type="compositionally biased region" description="Basic and acidic residues" evidence="1">
    <location>
        <begin position="431"/>
        <end position="449"/>
    </location>
</feature>
<dbReference type="InterPro" id="IPR036955">
    <property type="entry name" value="AP2/ERF_dom_sf"/>
</dbReference>
<reference evidence="4" key="1">
    <citation type="journal article" date="2013" name="Nature">
        <title>Pan genome of the phytoplankton Emiliania underpins its global distribution.</title>
        <authorList>
            <person name="Read B.A."/>
            <person name="Kegel J."/>
            <person name="Klute M.J."/>
            <person name="Kuo A."/>
            <person name="Lefebvre S.C."/>
            <person name="Maumus F."/>
            <person name="Mayer C."/>
            <person name="Miller J."/>
            <person name="Monier A."/>
            <person name="Salamov A."/>
            <person name="Young J."/>
            <person name="Aguilar M."/>
            <person name="Claverie J.M."/>
            <person name="Frickenhaus S."/>
            <person name="Gonzalez K."/>
            <person name="Herman E.K."/>
            <person name="Lin Y.C."/>
            <person name="Napier J."/>
            <person name="Ogata H."/>
            <person name="Sarno A.F."/>
            <person name="Shmutz J."/>
            <person name="Schroeder D."/>
            <person name="de Vargas C."/>
            <person name="Verret F."/>
            <person name="von Dassow P."/>
            <person name="Valentin K."/>
            <person name="Van de Peer Y."/>
            <person name="Wheeler G."/>
            <person name="Dacks J.B."/>
            <person name="Delwiche C.F."/>
            <person name="Dyhrman S.T."/>
            <person name="Glockner G."/>
            <person name="John U."/>
            <person name="Richards T."/>
            <person name="Worden A.Z."/>
            <person name="Zhang X."/>
            <person name="Grigoriev I.V."/>
            <person name="Allen A.E."/>
            <person name="Bidle K."/>
            <person name="Borodovsky M."/>
            <person name="Bowler C."/>
            <person name="Brownlee C."/>
            <person name="Cock J.M."/>
            <person name="Elias M."/>
            <person name="Gladyshev V.N."/>
            <person name="Groth M."/>
            <person name="Guda C."/>
            <person name="Hadaegh A."/>
            <person name="Iglesias-Rodriguez M.D."/>
            <person name="Jenkins J."/>
            <person name="Jones B.M."/>
            <person name="Lawson T."/>
            <person name="Leese F."/>
            <person name="Lindquist E."/>
            <person name="Lobanov A."/>
            <person name="Lomsadze A."/>
            <person name="Malik S.B."/>
            <person name="Marsh M.E."/>
            <person name="Mackinder L."/>
            <person name="Mock T."/>
            <person name="Mueller-Roeber B."/>
            <person name="Pagarete A."/>
            <person name="Parker M."/>
            <person name="Probert I."/>
            <person name="Quesneville H."/>
            <person name="Raines C."/>
            <person name="Rensing S.A."/>
            <person name="Riano-Pachon D.M."/>
            <person name="Richier S."/>
            <person name="Rokitta S."/>
            <person name="Shiraiwa Y."/>
            <person name="Soanes D.M."/>
            <person name="van der Giezen M."/>
            <person name="Wahlund T.M."/>
            <person name="Williams B."/>
            <person name="Wilson W."/>
            <person name="Wolfe G."/>
            <person name="Wurch L.L."/>
        </authorList>
    </citation>
    <scope>NUCLEOTIDE SEQUENCE</scope>
</reference>
<dbReference type="InterPro" id="IPR016177">
    <property type="entry name" value="DNA-bd_dom_sf"/>
</dbReference>
<dbReference type="Pfam" id="PF00990">
    <property type="entry name" value="GGDEF"/>
    <property type="match status" value="1"/>
</dbReference>
<dbReference type="AlphaFoldDB" id="A0A0D3IKH9"/>
<dbReference type="Gene3D" id="2.30.30.140">
    <property type="match status" value="1"/>
</dbReference>
<dbReference type="SMART" id="SM00267">
    <property type="entry name" value="GGDEF"/>
    <property type="match status" value="1"/>
</dbReference>
<dbReference type="GO" id="GO:0003700">
    <property type="term" value="F:DNA-binding transcription factor activity"/>
    <property type="evidence" value="ECO:0007669"/>
    <property type="project" value="InterPro"/>
</dbReference>
<evidence type="ECO:0000259" key="2">
    <source>
        <dbReference type="SMART" id="SM00267"/>
    </source>
</evidence>
<organism evidence="3 4">
    <name type="scientific">Emiliania huxleyi (strain CCMP1516)</name>
    <dbReference type="NCBI Taxonomy" id="280463"/>
    <lineage>
        <taxon>Eukaryota</taxon>
        <taxon>Haptista</taxon>
        <taxon>Haptophyta</taxon>
        <taxon>Prymnesiophyceae</taxon>
        <taxon>Isochrysidales</taxon>
        <taxon>Noelaerhabdaceae</taxon>
        <taxon>Emiliania</taxon>
    </lineage>
</organism>
<feature type="region of interest" description="Disordered" evidence="1">
    <location>
        <begin position="421"/>
        <end position="449"/>
    </location>
</feature>
<sequence>MSSIIEKIKSYDLPPELREAINKRNDLLLAKLSSAADQLKAVGGDCFKLTVQYQELERSNEGELASLPWKSVEEARTAGKPFEMTLHDPLTLLKGKTFLGCLLELLGDKGASDLRVVWASADLDNFKTVNDRWSHAHGDFAIIIACRAIQRAVDKWNRENGALGHAVAMRFGGDEIVLAIVLKGDQQAQACKSLLNDVHSATCRSLQQRFDFAGLDPKPIDRDGKPIEAKGPAISIGVSSALPCGAGSSTLYTKGFKRADDLLNEYKGVWKSGGTRLGAKPTEGGGVIFEDAILDAKGGEVKKHIDEGEARAAAESEGLQLHLSNSNQTGYTGVSKIPSGRFRVKCMVDGRQNYLGTFDTAVEAAGAAVAVYFSDVSRWYRGEVASVNNDGTSGVGRTFGVAYEDGDEEEAVPLAELFHPAAEAGGPSQSDEQRLTAARERPTHSDEQRGACALDDELAPERAVCLQLHLSSRNATGYTGVSTTPSGRFRAERRAGGRIGHFRKLVYLGTFDTAVEAAGLQLHLSNSNQTGYTGVSKIPSGRFRVKCMVDGRQNYLGTFDTAVEAAVARWL</sequence>
<dbReference type="PANTHER" id="PTHR31677:SF196">
    <property type="entry name" value="ETHYLENE-RESPONSIVE TRANSCRIPTION FACTOR ERF109"/>
    <property type="match status" value="1"/>
</dbReference>
<dbReference type="PaxDb" id="2903-EOD11764"/>
<protein>
    <recommendedName>
        <fullName evidence="2">GGDEF domain-containing protein</fullName>
    </recommendedName>
</protein>
<name>A0A0D3IKH9_EMIH1</name>
<dbReference type="GO" id="GO:0003677">
    <property type="term" value="F:DNA binding"/>
    <property type="evidence" value="ECO:0007669"/>
    <property type="project" value="InterPro"/>
</dbReference>
<dbReference type="PANTHER" id="PTHR31677">
    <property type="entry name" value="AP2 DOMAIN CLASS TRANSCRIPTION FACTOR"/>
    <property type="match status" value="1"/>
</dbReference>